<organism evidence="2 3">
    <name type="scientific">Streblomastix strix</name>
    <dbReference type="NCBI Taxonomy" id="222440"/>
    <lineage>
        <taxon>Eukaryota</taxon>
        <taxon>Metamonada</taxon>
        <taxon>Preaxostyla</taxon>
        <taxon>Oxymonadida</taxon>
        <taxon>Streblomastigidae</taxon>
        <taxon>Streblomastix</taxon>
    </lineage>
</organism>
<dbReference type="EMBL" id="SNRW01000015">
    <property type="protein sequence ID" value="KAA6404268.1"/>
    <property type="molecule type" value="Genomic_DNA"/>
</dbReference>
<evidence type="ECO:0000313" key="2">
    <source>
        <dbReference type="EMBL" id="KAA6404271.1"/>
    </source>
</evidence>
<reference evidence="2 3" key="1">
    <citation type="submission" date="2019-03" db="EMBL/GenBank/DDBJ databases">
        <title>Single cell metagenomics reveals metabolic interactions within the superorganism composed of flagellate Streblomastix strix and complex community of Bacteroidetes bacteria on its surface.</title>
        <authorList>
            <person name="Treitli S.C."/>
            <person name="Kolisko M."/>
            <person name="Husnik F."/>
            <person name="Keeling P."/>
            <person name="Hampl V."/>
        </authorList>
    </citation>
    <scope>NUCLEOTIDE SEQUENCE [LARGE SCALE GENOMIC DNA]</scope>
    <source>
        <strain evidence="2">ST1C</strain>
    </source>
</reference>
<accession>A0A5J4XAE2</accession>
<evidence type="ECO:0000313" key="3">
    <source>
        <dbReference type="Proteomes" id="UP000324800"/>
    </source>
</evidence>
<gene>
    <name evidence="1" type="ORF">EZS28_000201</name>
    <name evidence="2" type="ORF">EZS28_000204</name>
</gene>
<protein>
    <submittedName>
        <fullName evidence="2">Uncharacterized protein</fullName>
    </submittedName>
</protein>
<name>A0A5J4XAE2_9EUKA</name>
<dbReference type="EMBL" id="SNRW01000015">
    <property type="protein sequence ID" value="KAA6404271.1"/>
    <property type="molecule type" value="Genomic_DNA"/>
</dbReference>
<sequence>MKATVTKHQLLTDQTTRTKRLLSNLEEHLYIKEQQIHNITKILVEKDTYLQFSEQIMIPFGCFHPLEVEAAYVIRTIHLMKLLKQ</sequence>
<dbReference type="Proteomes" id="UP000324800">
    <property type="component" value="Unassembled WGS sequence"/>
</dbReference>
<proteinExistence type="predicted"/>
<evidence type="ECO:0000313" key="1">
    <source>
        <dbReference type="EMBL" id="KAA6404268.1"/>
    </source>
</evidence>
<comment type="caution">
    <text evidence="2">The sequence shown here is derived from an EMBL/GenBank/DDBJ whole genome shotgun (WGS) entry which is preliminary data.</text>
</comment>
<dbReference type="AlphaFoldDB" id="A0A5J4XAE2"/>